<dbReference type="InterPro" id="IPR050196">
    <property type="entry name" value="Cytochrome_P450_Monoox"/>
</dbReference>
<evidence type="ECO:0000313" key="9">
    <source>
        <dbReference type="Proteomes" id="UP000015102"/>
    </source>
</evidence>
<dbReference type="InterPro" id="IPR036396">
    <property type="entry name" value="Cyt_P450_sf"/>
</dbReference>
<evidence type="ECO:0000313" key="8">
    <source>
        <dbReference type="EnsemblMetazoa" id="MESCA004394-PA"/>
    </source>
</evidence>
<dbReference type="EnsemblMetazoa" id="MESCA004394-RA">
    <property type="protein sequence ID" value="MESCA004394-PA"/>
    <property type="gene ID" value="MESCA004394"/>
</dbReference>
<dbReference type="Gene3D" id="1.10.630.10">
    <property type="entry name" value="Cytochrome P450"/>
    <property type="match status" value="1"/>
</dbReference>
<dbReference type="HOGENOM" id="CLU_1837386_0_0_1"/>
<evidence type="ECO:0008006" key="10">
    <source>
        <dbReference type="Google" id="ProtNLM"/>
    </source>
</evidence>
<comment type="similarity">
    <text evidence="2">Belongs to the cytochrome P450 family.</text>
</comment>
<evidence type="ECO:0000256" key="4">
    <source>
        <dbReference type="ARBA" id="ARBA00022723"/>
    </source>
</evidence>
<keyword evidence="5" id="KW-0560">Oxidoreductase</keyword>
<dbReference type="OMA" id="NLTIVWI"/>
<keyword evidence="7" id="KW-0503">Monooxygenase</keyword>
<sequence length="140" mass="16157">MSGDLVIVGSDWGLGCHCTCLVWNLTIVWIGPEFNILTSDLKDVELILGGSKFNDKAEKYKDLEPWLNEGLLVSKGRKWFKRRKIITLAFHFKILEQYIETFDRQGKNLIKKLNGMVKVGKPFEFYNLINLYILDVICGE</sequence>
<evidence type="ECO:0000256" key="5">
    <source>
        <dbReference type="ARBA" id="ARBA00023002"/>
    </source>
</evidence>
<evidence type="ECO:0000256" key="6">
    <source>
        <dbReference type="ARBA" id="ARBA00023004"/>
    </source>
</evidence>
<dbReference type="GO" id="GO:0004497">
    <property type="term" value="F:monooxygenase activity"/>
    <property type="evidence" value="ECO:0007669"/>
    <property type="project" value="UniProtKB-KW"/>
</dbReference>
<dbReference type="PANTHER" id="PTHR24291">
    <property type="entry name" value="CYTOCHROME P450 FAMILY 4"/>
    <property type="match status" value="1"/>
</dbReference>
<reference evidence="8" key="2">
    <citation type="submission" date="2015-06" db="UniProtKB">
        <authorList>
            <consortium name="EnsemblMetazoa"/>
        </authorList>
    </citation>
    <scope>IDENTIFICATION</scope>
</reference>
<dbReference type="PANTHER" id="PTHR24291:SF203">
    <property type="entry name" value="CYTOCHROME P450 4D1-RELATED"/>
    <property type="match status" value="1"/>
</dbReference>
<dbReference type="GO" id="GO:0020037">
    <property type="term" value="F:heme binding"/>
    <property type="evidence" value="ECO:0007669"/>
    <property type="project" value="InterPro"/>
</dbReference>
<dbReference type="InterPro" id="IPR001128">
    <property type="entry name" value="Cyt_P450"/>
</dbReference>
<keyword evidence="9" id="KW-1185">Reference proteome</keyword>
<dbReference type="Proteomes" id="UP000015102">
    <property type="component" value="Unassembled WGS sequence"/>
</dbReference>
<evidence type="ECO:0000256" key="3">
    <source>
        <dbReference type="ARBA" id="ARBA00022617"/>
    </source>
</evidence>
<dbReference type="SUPFAM" id="SSF48264">
    <property type="entry name" value="Cytochrome P450"/>
    <property type="match status" value="1"/>
</dbReference>
<name>T1GLJ0_MEGSC</name>
<evidence type="ECO:0000256" key="2">
    <source>
        <dbReference type="ARBA" id="ARBA00010617"/>
    </source>
</evidence>
<keyword evidence="3" id="KW-0349">Heme</keyword>
<organism evidence="8 9">
    <name type="scientific">Megaselia scalaris</name>
    <name type="common">Humpbacked fly</name>
    <name type="synonym">Phora scalaris</name>
    <dbReference type="NCBI Taxonomy" id="36166"/>
    <lineage>
        <taxon>Eukaryota</taxon>
        <taxon>Metazoa</taxon>
        <taxon>Ecdysozoa</taxon>
        <taxon>Arthropoda</taxon>
        <taxon>Hexapoda</taxon>
        <taxon>Insecta</taxon>
        <taxon>Pterygota</taxon>
        <taxon>Neoptera</taxon>
        <taxon>Endopterygota</taxon>
        <taxon>Diptera</taxon>
        <taxon>Brachycera</taxon>
        <taxon>Muscomorpha</taxon>
        <taxon>Platypezoidea</taxon>
        <taxon>Phoridae</taxon>
        <taxon>Megaseliini</taxon>
        <taxon>Megaselia</taxon>
    </lineage>
</organism>
<evidence type="ECO:0000256" key="1">
    <source>
        <dbReference type="ARBA" id="ARBA00001971"/>
    </source>
</evidence>
<dbReference type="EMBL" id="CAQQ02157845">
    <property type="status" value="NOT_ANNOTATED_CDS"/>
    <property type="molecule type" value="Genomic_DNA"/>
</dbReference>
<proteinExistence type="inferred from homology"/>
<protein>
    <recommendedName>
        <fullName evidence="10">Cytochrome P450</fullName>
    </recommendedName>
</protein>
<evidence type="ECO:0000256" key="7">
    <source>
        <dbReference type="ARBA" id="ARBA00023033"/>
    </source>
</evidence>
<dbReference type="AlphaFoldDB" id="T1GLJ0"/>
<reference evidence="9" key="1">
    <citation type="submission" date="2013-02" db="EMBL/GenBank/DDBJ databases">
        <authorList>
            <person name="Hughes D."/>
        </authorList>
    </citation>
    <scope>NUCLEOTIDE SEQUENCE</scope>
    <source>
        <strain>Durham</strain>
        <strain evidence="9">NC isolate 2 -- Noor lab</strain>
    </source>
</reference>
<dbReference type="GO" id="GO:0016705">
    <property type="term" value="F:oxidoreductase activity, acting on paired donors, with incorporation or reduction of molecular oxygen"/>
    <property type="evidence" value="ECO:0007669"/>
    <property type="project" value="InterPro"/>
</dbReference>
<keyword evidence="4" id="KW-0479">Metal-binding</keyword>
<accession>T1GLJ0</accession>
<keyword evidence="6" id="KW-0408">Iron</keyword>
<dbReference type="STRING" id="36166.T1GLJ0"/>
<dbReference type="GO" id="GO:0005506">
    <property type="term" value="F:iron ion binding"/>
    <property type="evidence" value="ECO:0007669"/>
    <property type="project" value="InterPro"/>
</dbReference>
<comment type="cofactor">
    <cofactor evidence="1">
        <name>heme</name>
        <dbReference type="ChEBI" id="CHEBI:30413"/>
    </cofactor>
</comment>
<dbReference type="Pfam" id="PF00067">
    <property type="entry name" value="p450"/>
    <property type="match status" value="1"/>
</dbReference>